<dbReference type="Proteomes" id="UP000234839">
    <property type="component" value="Unassembled WGS sequence"/>
</dbReference>
<organism evidence="1 4">
    <name type="scientific">Pseudomonas guariconensis</name>
    <dbReference type="NCBI Taxonomy" id="1288410"/>
    <lineage>
        <taxon>Bacteria</taxon>
        <taxon>Pseudomonadati</taxon>
        <taxon>Pseudomonadota</taxon>
        <taxon>Gammaproteobacteria</taxon>
        <taxon>Pseudomonadales</taxon>
        <taxon>Pseudomonadaceae</taxon>
        <taxon>Pseudomonas</taxon>
    </lineage>
</organism>
<gene>
    <name evidence="1" type="ORF">CXG49_18715</name>
    <name evidence="2" type="ORF">CXG53_20340</name>
</gene>
<evidence type="ECO:0000313" key="2">
    <source>
        <dbReference type="EMBL" id="PLV22399.1"/>
    </source>
</evidence>
<keyword evidence="3" id="KW-1185">Reference proteome</keyword>
<dbReference type="EMBL" id="PJCP01000019">
    <property type="protein sequence ID" value="PLV22399.1"/>
    <property type="molecule type" value="Genomic_DNA"/>
</dbReference>
<evidence type="ECO:0000313" key="4">
    <source>
        <dbReference type="Proteomes" id="UP000234878"/>
    </source>
</evidence>
<name>A0AAX0VSC5_9PSED</name>
<proteinExistence type="predicted"/>
<evidence type="ECO:0000313" key="3">
    <source>
        <dbReference type="Proteomes" id="UP000234839"/>
    </source>
</evidence>
<dbReference type="EMBL" id="PJCQ01000019">
    <property type="protein sequence ID" value="PLV17521.1"/>
    <property type="molecule type" value="Genomic_DNA"/>
</dbReference>
<comment type="caution">
    <text evidence="1">The sequence shown here is derived from an EMBL/GenBank/DDBJ whole genome shotgun (WGS) entry which is preliminary data.</text>
</comment>
<evidence type="ECO:0000313" key="1">
    <source>
        <dbReference type="EMBL" id="PLV17521.1"/>
    </source>
</evidence>
<accession>A0AAX0VSC5</accession>
<dbReference type="Proteomes" id="UP000234878">
    <property type="component" value="Unassembled WGS sequence"/>
</dbReference>
<reference evidence="3 4" key="1">
    <citation type="submission" date="2017-12" db="EMBL/GenBank/DDBJ databases">
        <title>Detection of the carbapenemase gene blaVIM-5 in members of the Pseudomonas putida group isolated from polluted Nigerian wetlands.</title>
        <authorList>
            <person name="Adelowo O."/>
            <person name="Vollmers J."/>
            <person name="Maeusezahl I."/>
            <person name="Kaster A.-K."/>
            <person name="Mueller J.A."/>
        </authorList>
    </citation>
    <scope>NUCLEOTIDE SEQUENCE [LARGE SCALE GENOMIC DNA]</scope>
    <source>
        <strain evidence="2 3">MR119</strain>
        <strain evidence="1 4">MR144</strain>
    </source>
</reference>
<dbReference type="AlphaFoldDB" id="A0AAX0VSC5"/>
<sequence>MSITPPEIWSYVRVVVECMKLDGIISKVVRVDGMYGRASRYLGLLIAVISPFEGVIMNDFR</sequence>
<protein>
    <submittedName>
        <fullName evidence="1">Uncharacterized protein</fullName>
    </submittedName>
</protein>